<gene>
    <name evidence="1" type="ORF">QM524_12345</name>
</gene>
<evidence type="ECO:0000313" key="2">
    <source>
        <dbReference type="Proteomes" id="UP001236507"/>
    </source>
</evidence>
<dbReference type="CDD" id="cd07820">
    <property type="entry name" value="SRPBCC_3"/>
    <property type="match status" value="1"/>
</dbReference>
<sequence length="159" mass="18390">MPLIKLQTEIYSTIEICFDLARSIDLHTISTAHTHEKAIEGKTTGMIGLDEFVTFEATHFGIKQHLSAQITAFDRPYYFKDELIKGAFKSLTHIHQFEYVGEKVLMTDLFEFESPLGFLGKFANRLFLTNYMTKLLIARNRIIKEFAESGRYKEVLNLM</sequence>
<dbReference type="SUPFAM" id="SSF55961">
    <property type="entry name" value="Bet v1-like"/>
    <property type="match status" value="1"/>
</dbReference>
<accession>A0ABT6Y8T9</accession>
<proteinExistence type="predicted"/>
<dbReference type="Gene3D" id="3.30.530.20">
    <property type="match status" value="1"/>
</dbReference>
<protein>
    <submittedName>
        <fullName evidence="1">SRPBCC family protein</fullName>
    </submittedName>
</protein>
<evidence type="ECO:0000313" key="1">
    <source>
        <dbReference type="EMBL" id="MDI9860002.1"/>
    </source>
</evidence>
<reference evidence="1 2" key="1">
    <citation type="submission" date="2023-05" db="EMBL/GenBank/DDBJ databases">
        <title>Novel species of genus Flectobacillus isolated from stream in China.</title>
        <authorList>
            <person name="Lu H."/>
        </authorList>
    </citation>
    <scope>NUCLEOTIDE SEQUENCE [LARGE SCALE GENOMIC DNA]</scope>
    <source>
        <strain evidence="1 2">KCTC 42575</strain>
    </source>
</reference>
<name>A0ABT6Y8T9_9BACT</name>
<dbReference type="EMBL" id="JASHIF010000009">
    <property type="protein sequence ID" value="MDI9860002.1"/>
    <property type="molecule type" value="Genomic_DNA"/>
</dbReference>
<comment type="caution">
    <text evidence="1">The sequence shown here is derived from an EMBL/GenBank/DDBJ whole genome shotgun (WGS) entry which is preliminary data.</text>
</comment>
<keyword evidence="2" id="KW-1185">Reference proteome</keyword>
<dbReference type="InterPro" id="IPR023393">
    <property type="entry name" value="START-like_dom_sf"/>
</dbReference>
<dbReference type="Proteomes" id="UP001236507">
    <property type="component" value="Unassembled WGS sequence"/>
</dbReference>
<dbReference type="RefSeq" id="WP_283344833.1">
    <property type="nucleotide sequence ID" value="NZ_JASHIF010000009.1"/>
</dbReference>
<organism evidence="1 2">
    <name type="scientific">Flectobacillus roseus</name>
    <dbReference type="NCBI Taxonomy" id="502259"/>
    <lineage>
        <taxon>Bacteria</taxon>
        <taxon>Pseudomonadati</taxon>
        <taxon>Bacteroidota</taxon>
        <taxon>Cytophagia</taxon>
        <taxon>Cytophagales</taxon>
        <taxon>Flectobacillaceae</taxon>
        <taxon>Flectobacillus</taxon>
    </lineage>
</organism>